<evidence type="ECO:0000313" key="2">
    <source>
        <dbReference type="EMBL" id="GAA5200057.1"/>
    </source>
</evidence>
<dbReference type="EMBL" id="BAABJQ010000041">
    <property type="protein sequence ID" value="GAA5200057.1"/>
    <property type="molecule type" value="Genomic_DNA"/>
</dbReference>
<protein>
    <submittedName>
        <fullName evidence="2">SAM-dependent methyltransferase</fullName>
    </submittedName>
</protein>
<dbReference type="InterPro" id="IPR006764">
    <property type="entry name" value="SAM_dep_MeTrfase_SAV2177_type"/>
</dbReference>
<evidence type="ECO:0000256" key="1">
    <source>
        <dbReference type="SAM" id="MobiDB-lite"/>
    </source>
</evidence>
<dbReference type="PIRSF" id="PIRSF017393">
    <property type="entry name" value="MTase_SAV2177"/>
    <property type="match status" value="1"/>
</dbReference>
<name>A0ABP9SS22_9ACTN</name>
<dbReference type="Pfam" id="PF04672">
    <property type="entry name" value="Methyltransf_19"/>
    <property type="match status" value="1"/>
</dbReference>
<evidence type="ECO:0000313" key="3">
    <source>
        <dbReference type="Proteomes" id="UP001501570"/>
    </source>
</evidence>
<comment type="caution">
    <text evidence="2">The sequence shown here is derived from an EMBL/GenBank/DDBJ whole genome shotgun (WGS) entry which is preliminary data.</text>
</comment>
<dbReference type="GO" id="GO:0032259">
    <property type="term" value="P:methylation"/>
    <property type="evidence" value="ECO:0007669"/>
    <property type="project" value="UniProtKB-KW"/>
</dbReference>
<sequence length="272" mass="29401">MPQTVDFDTPSAARIYDYWLGGAHNFAVDREAARAVTDAVPTAPAIAQANRAFLHRAVRWLTDQGIRQFLDIGSGIPTGGNVHEVAQRAAPDSRVVYVDLDPIAVAHSREILACDDRAVAIEEDLRRPAAILAHPKLRAVLDLDRPVGLLLVSVLHFVPATDDPYGAVQHLRDALAPGSFLALTHGAVDGFDRAAAATTKQIYQSTSGPTGELRTREQIQAFFGDFDLVEPGLVWMSQWRPDQGAEAGRPDGHPERSAFLAGVARKPAPPRS</sequence>
<proteinExistence type="predicted"/>
<dbReference type="SUPFAM" id="SSF53335">
    <property type="entry name" value="S-adenosyl-L-methionine-dependent methyltransferases"/>
    <property type="match status" value="1"/>
</dbReference>
<organism evidence="2 3">
    <name type="scientific">Rugosimonospora acidiphila</name>
    <dbReference type="NCBI Taxonomy" id="556531"/>
    <lineage>
        <taxon>Bacteria</taxon>
        <taxon>Bacillati</taxon>
        <taxon>Actinomycetota</taxon>
        <taxon>Actinomycetes</taxon>
        <taxon>Micromonosporales</taxon>
        <taxon>Micromonosporaceae</taxon>
        <taxon>Rugosimonospora</taxon>
    </lineage>
</organism>
<accession>A0ABP9SS22</accession>
<dbReference type="Proteomes" id="UP001501570">
    <property type="component" value="Unassembled WGS sequence"/>
</dbReference>
<keyword evidence="2" id="KW-0808">Transferase</keyword>
<reference evidence="3" key="1">
    <citation type="journal article" date="2019" name="Int. J. Syst. Evol. Microbiol.">
        <title>The Global Catalogue of Microorganisms (GCM) 10K type strain sequencing project: providing services to taxonomists for standard genome sequencing and annotation.</title>
        <authorList>
            <consortium name="The Broad Institute Genomics Platform"/>
            <consortium name="The Broad Institute Genome Sequencing Center for Infectious Disease"/>
            <person name="Wu L."/>
            <person name="Ma J."/>
        </authorList>
    </citation>
    <scope>NUCLEOTIDE SEQUENCE [LARGE SCALE GENOMIC DNA]</scope>
    <source>
        <strain evidence="3">JCM 18304</strain>
    </source>
</reference>
<dbReference type="CDD" id="cd02440">
    <property type="entry name" value="AdoMet_MTases"/>
    <property type="match status" value="1"/>
</dbReference>
<dbReference type="GO" id="GO:0008168">
    <property type="term" value="F:methyltransferase activity"/>
    <property type="evidence" value="ECO:0007669"/>
    <property type="project" value="UniProtKB-KW"/>
</dbReference>
<keyword evidence="3" id="KW-1185">Reference proteome</keyword>
<gene>
    <name evidence="2" type="ORF">GCM10023322_77090</name>
</gene>
<dbReference type="InterPro" id="IPR029063">
    <property type="entry name" value="SAM-dependent_MTases_sf"/>
</dbReference>
<feature type="region of interest" description="Disordered" evidence="1">
    <location>
        <begin position="241"/>
        <end position="272"/>
    </location>
</feature>
<dbReference type="Gene3D" id="3.40.50.150">
    <property type="entry name" value="Vaccinia Virus protein VP39"/>
    <property type="match status" value="1"/>
</dbReference>
<keyword evidence="2" id="KW-0489">Methyltransferase</keyword>